<protein>
    <submittedName>
        <fullName evidence="2">Uncharacterized protein</fullName>
    </submittedName>
</protein>
<proteinExistence type="predicted"/>
<evidence type="ECO:0000313" key="2">
    <source>
        <dbReference type="EMBL" id="KAJ7220012.1"/>
    </source>
</evidence>
<keyword evidence="3" id="KW-1185">Reference proteome</keyword>
<dbReference type="Proteomes" id="UP001219525">
    <property type="component" value="Unassembled WGS sequence"/>
</dbReference>
<evidence type="ECO:0000313" key="3">
    <source>
        <dbReference type="Proteomes" id="UP001219525"/>
    </source>
</evidence>
<dbReference type="EMBL" id="JARJCW010000010">
    <property type="protein sequence ID" value="KAJ7220012.1"/>
    <property type="molecule type" value="Genomic_DNA"/>
</dbReference>
<name>A0AAD6VQH2_9AGAR</name>
<feature type="region of interest" description="Disordered" evidence="1">
    <location>
        <begin position="1"/>
        <end position="104"/>
    </location>
</feature>
<feature type="compositionally biased region" description="Basic and acidic residues" evidence="1">
    <location>
        <begin position="62"/>
        <end position="76"/>
    </location>
</feature>
<gene>
    <name evidence="2" type="ORF">GGX14DRAFT_559825</name>
</gene>
<dbReference type="AlphaFoldDB" id="A0AAD6VQH2"/>
<evidence type="ECO:0000256" key="1">
    <source>
        <dbReference type="SAM" id="MobiDB-lite"/>
    </source>
</evidence>
<accession>A0AAD6VQH2</accession>
<reference evidence="2" key="1">
    <citation type="submission" date="2023-03" db="EMBL/GenBank/DDBJ databases">
        <title>Massive genome expansion in bonnet fungi (Mycena s.s.) driven by repeated elements and novel gene families across ecological guilds.</title>
        <authorList>
            <consortium name="Lawrence Berkeley National Laboratory"/>
            <person name="Harder C.B."/>
            <person name="Miyauchi S."/>
            <person name="Viragh M."/>
            <person name="Kuo A."/>
            <person name="Thoen E."/>
            <person name="Andreopoulos B."/>
            <person name="Lu D."/>
            <person name="Skrede I."/>
            <person name="Drula E."/>
            <person name="Henrissat B."/>
            <person name="Morin E."/>
            <person name="Kohler A."/>
            <person name="Barry K."/>
            <person name="LaButti K."/>
            <person name="Morin E."/>
            <person name="Salamov A."/>
            <person name="Lipzen A."/>
            <person name="Mereny Z."/>
            <person name="Hegedus B."/>
            <person name="Baldrian P."/>
            <person name="Stursova M."/>
            <person name="Weitz H."/>
            <person name="Taylor A."/>
            <person name="Grigoriev I.V."/>
            <person name="Nagy L.G."/>
            <person name="Martin F."/>
            <person name="Kauserud H."/>
        </authorList>
    </citation>
    <scope>NUCLEOTIDE SEQUENCE</scope>
    <source>
        <strain evidence="2">9144</strain>
    </source>
</reference>
<organism evidence="2 3">
    <name type="scientific">Mycena pura</name>
    <dbReference type="NCBI Taxonomy" id="153505"/>
    <lineage>
        <taxon>Eukaryota</taxon>
        <taxon>Fungi</taxon>
        <taxon>Dikarya</taxon>
        <taxon>Basidiomycota</taxon>
        <taxon>Agaricomycotina</taxon>
        <taxon>Agaricomycetes</taxon>
        <taxon>Agaricomycetidae</taxon>
        <taxon>Agaricales</taxon>
        <taxon>Marasmiineae</taxon>
        <taxon>Mycenaceae</taxon>
        <taxon>Mycena</taxon>
    </lineage>
</organism>
<sequence length="160" mass="17714">MPSGDRSAAIASGKPKLSTPHPVNDRFKKCASCRGTTRIAQAHARAKKAASTQESDAESEGEEHVDRPQKTSEERPKKKRKVAGHDADSDVDSDASDEELKTSYTSRATLRKLRSVMKTTEDSDVGNNSCPAPRTWENADAMFYCPIPRIVDRNMYTWIS</sequence>
<comment type="caution">
    <text evidence="2">The sequence shown here is derived from an EMBL/GenBank/DDBJ whole genome shotgun (WGS) entry which is preliminary data.</text>
</comment>